<keyword evidence="6" id="KW-0460">Magnesium</keyword>
<keyword evidence="4" id="KW-0479">Metal-binding</keyword>
<dbReference type="PANTHER" id="PTHR33653:SF1">
    <property type="entry name" value="RIBONUCLEASE VAPC2"/>
    <property type="match status" value="1"/>
</dbReference>
<evidence type="ECO:0000256" key="7">
    <source>
        <dbReference type="ARBA" id="ARBA00038093"/>
    </source>
</evidence>
<dbReference type="EMBL" id="JABXYK010000003">
    <property type="protein sequence ID" value="NVP54675.1"/>
    <property type="molecule type" value="Genomic_DNA"/>
</dbReference>
<evidence type="ECO:0000259" key="8">
    <source>
        <dbReference type="Pfam" id="PF01850"/>
    </source>
</evidence>
<dbReference type="PANTHER" id="PTHR33653">
    <property type="entry name" value="RIBONUCLEASE VAPC2"/>
    <property type="match status" value="1"/>
</dbReference>
<evidence type="ECO:0000256" key="2">
    <source>
        <dbReference type="ARBA" id="ARBA00022649"/>
    </source>
</evidence>
<keyword evidence="2" id="KW-1277">Toxin-antitoxin system</keyword>
<evidence type="ECO:0000256" key="5">
    <source>
        <dbReference type="ARBA" id="ARBA00022801"/>
    </source>
</evidence>
<gene>
    <name evidence="9" type="ORF">HV823_05340</name>
</gene>
<organism evidence="9 10">
    <name type="scientific">Mycoplana rhizolycopersici</name>
    <dbReference type="NCBI Taxonomy" id="2746702"/>
    <lineage>
        <taxon>Bacteria</taxon>
        <taxon>Pseudomonadati</taxon>
        <taxon>Pseudomonadota</taxon>
        <taxon>Alphaproteobacteria</taxon>
        <taxon>Hyphomicrobiales</taxon>
        <taxon>Rhizobiaceae</taxon>
        <taxon>Mycoplana</taxon>
    </lineage>
</organism>
<comment type="cofactor">
    <cofactor evidence="1">
        <name>Mg(2+)</name>
        <dbReference type="ChEBI" id="CHEBI:18420"/>
    </cofactor>
</comment>
<dbReference type="InterPro" id="IPR029060">
    <property type="entry name" value="PIN-like_dom_sf"/>
</dbReference>
<evidence type="ECO:0000256" key="6">
    <source>
        <dbReference type="ARBA" id="ARBA00022842"/>
    </source>
</evidence>
<keyword evidence="10" id="KW-1185">Reference proteome</keyword>
<evidence type="ECO:0000256" key="1">
    <source>
        <dbReference type="ARBA" id="ARBA00001946"/>
    </source>
</evidence>
<comment type="similarity">
    <text evidence="7">Belongs to the PINc/VapC protein family.</text>
</comment>
<evidence type="ECO:0000313" key="9">
    <source>
        <dbReference type="EMBL" id="NVP54675.1"/>
    </source>
</evidence>
<name>A0ABX2QAL1_9HYPH</name>
<evidence type="ECO:0000256" key="3">
    <source>
        <dbReference type="ARBA" id="ARBA00022722"/>
    </source>
</evidence>
<reference evidence="9 10" key="1">
    <citation type="submission" date="2020-06" db="EMBL/GenBank/DDBJ databases">
        <title>Rhizobium sp.nov. isolated from the tomato plant.</title>
        <authorList>
            <person name="Thin K.K."/>
            <person name="Zhang X."/>
            <person name="He S."/>
        </authorList>
    </citation>
    <scope>NUCLEOTIDE SEQUENCE [LARGE SCALE GENOMIC DNA]</scope>
    <source>
        <strain evidence="9 10">DBTS2</strain>
    </source>
</reference>
<proteinExistence type="inferred from homology"/>
<sequence>MIVLDTNVISESVKEQPDANLALWMQQISEADLFLCDIVMMELSFGAERFRQRTGSERYLRMLTDLQTLFSDRIVNLSLDSAILSGKVRARREGTGRPISVSDAMIAAICLHNGAALATRNVKDFEGLDLRLVNPFEGAR</sequence>
<keyword evidence="3" id="KW-0540">Nuclease</keyword>
<dbReference type="InterPro" id="IPR050556">
    <property type="entry name" value="Type_II_TA_system_RNase"/>
</dbReference>
<dbReference type="Pfam" id="PF01850">
    <property type="entry name" value="PIN"/>
    <property type="match status" value="1"/>
</dbReference>
<comment type="caution">
    <text evidence="9">The sequence shown here is derived from an EMBL/GenBank/DDBJ whole genome shotgun (WGS) entry which is preliminary data.</text>
</comment>
<evidence type="ECO:0000313" key="10">
    <source>
        <dbReference type="Proteomes" id="UP000659172"/>
    </source>
</evidence>
<feature type="domain" description="PIN" evidence="8">
    <location>
        <begin position="2"/>
        <end position="121"/>
    </location>
</feature>
<evidence type="ECO:0000256" key="4">
    <source>
        <dbReference type="ARBA" id="ARBA00022723"/>
    </source>
</evidence>
<accession>A0ABX2QAL1</accession>
<dbReference type="InterPro" id="IPR002716">
    <property type="entry name" value="PIN_dom"/>
</dbReference>
<keyword evidence="5" id="KW-0378">Hydrolase</keyword>
<dbReference type="Proteomes" id="UP000659172">
    <property type="component" value="Unassembled WGS sequence"/>
</dbReference>
<dbReference type="Gene3D" id="3.40.50.1010">
    <property type="entry name" value="5'-nuclease"/>
    <property type="match status" value="1"/>
</dbReference>
<protein>
    <submittedName>
        <fullName evidence="9">Type II toxin-antitoxin system VapC family toxin</fullName>
    </submittedName>
</protein>
<dbReference type="SUPFAM" id="SSF88723">
    <property type="entry name" value="PIN domain-like"/>
    <property type="match status" value="1"/>
</dbReference>
<dbReference type="CDD" id="cd18731">
    <property type="entry name" value="PIN_NgFitB-like"/>
    <property type="match status" value="1"/>
</dbReference>
<dbReference type="RefSeq" id="WP_176948723.1">
    <property type="nucleotide sequence ID" value="NZ_JABXYK010000003.1"/>
</dbReference>